<name>A0A398D5U7_9BACT</name>
<evidence type="ECO:0000256" key="3">
    <source>
        <dbReference type="ARBA" id="ARBA00013208"/>
    </source>
</evidence>
<evidence type="ECO:0000256" key="2">
    <source>
        <dbReference type="ARBA" id="ARBA00009370"/>
    </source>
</evidence>
<dbReference type="NCBIfam" id="TIGR02227">
    <property type="entry name" value="sigpep_I_bact"/>
    <property type="match status" value="1"/>
</dbReference>
<evidence type="ECO:0000256" key="7">
    <source>
        <dbReference type="RuleBase" id="RU362042"/>
    </source>
</evidence>
<dbReference type="InterPro" id="IPR000223">
    <property type="entry name" value="Pept_S26A_signal_pept_1"/>
</dbReference>
<dbReference type="GO" id="GO:0004252">
    <property type="term" value="F:serine-type endopeptidase activity"/>
    <property type="evidence" value="ECO:0007669"/>
    <property type="project" value="InterPro"/>
</dbReference>
<proteinExistence type="inferred from homology"/>
<dbReference type="PANTHER" id="PTHR43390:SF1">
    <property type="entry name" value="CHLOROPLAST PROCESSING PEPTIDASE"/>
    <property type="match status" value="1"/>
</dbReference>
<dbReference type="Pfam" id="PF10502">
    <property type="entry name" value="Peptidase_S26"/>
    <property type="match status" value="1"/>
</dbReference>
<comment type="caution">
    <text evidence="9">The sequence shown here is derived from an EMBL/GenBank/DDBJ whole genome shotgun (WGS) entry which is preliminary data.</text>
</comment>
<keyword evidence="7" id="KW-0812">Transmembrane</keyword>
<feature type="active site" evidence="6">
    <location>
        <position position="83"/>
    </location>
</feature>
<gene>
    <name evidence="9" type="primary">lepB</name>
    <name evidence="9" type="ORF">SMC6_02120</name>
</gene>
<sequence length="179" mass="20074">MNKAIREVLDWVIIIAIAFGASYALRHWVVQPYRIQMSSMETTVFPNDLVMVDKISYDFHQPRRGDVIIFWPPGVTTGDPYIKRVIGLPGETVEAKGGKIYVNGKAADEVYLHGYVMPDFSPTPVPQGQLFVMGDNRAVSLDSRSFGTIPTSSIIGRAMFAYWPLQHFVVLRAQTVLVQ</sequence>
<feature type="active site" evidence="6">
    <location>
        <position position="39"/>
    </location>
</feature>
<evidence type="ECO:0000259" key="8">
    <source>
        <dbReference type="Pfam" id="PF10502"/>
    </source>
</evidence>
<comment type="subcellular location">
    <subcellularLocation>
        <location evidence="7">Membrane</location>
        <topology evidence="7">Single-pass type II membrane protein</topology>
    </subcellularLocation>
</comment>
<dbReference type="InterPro" id="IPR019533">
    <property type="entry name" value="Peptidase_S26"/>
</dbReference>
<dbReference type="Gene3D" id="2.10.109.10">
    <property type="entry name" value="Umud Fragment, subunit A"/>
    <property type="match status" value="1"/>
</dbReference>
<dbReference type="GO" id="GO:0016020">
    <property type="term" value="C:membrane"/>
    <property type="evidence" value="ECO:0007669"/>
    <property type="project" value="UniProtKB-SubCell"/>
</dbReference>
<dbReference type="PRINTS" id="PR00727">
    <property type="entry name" value="LEADERPTASE"/>
</dbReference>
<comment type="similarity">
    <text evidence="2 7">Belongs to the peptidase S26 family.</text>
</comment>
<keyword evidence="5 7" id="KW-0378">Hydrolase</keyword>
<evidence type="ECO:0000313" key="10">
    <source>
        <dbReference type="Proteomes" id="UP000266260"/>
    </source>
</evidence>
<dbReference type="EC" id="3.4.21.89" evidence="3 7"/>
<keyword evidence="7" id="KW-0645">Protease</keyword>
<dbReference type="GO" id="GO:0006465">
    <property type="term" value="P:signal peptide processing"/>
    <property type="evidence" value="ECO:0007669"/>
    <property type="project" value="InterPro"/>
</dbReference>
<evidence type="ECO:0000256" key="6">
    <source>
        <dbReference type="PIRSR" id="PIRSR600223-1"/>
    </source>
</evidence>
<evidence type="ECO:0000256" key="5">
    <source>
        <dbReference type="ARBA" id="ARBA00022801"/>
    </source>
</evidence>
<evidence type="ECO:0000256" key="1">
    <source>
        <dbReference type="ARBA" id="ARBA00000677"/>
    </source>
</evidence>
<dbReference type="InterPro" id="IPR036286">
    <property type="entry name" value="LexA/Signal_pep-like_sf"/>
</dbReference>
<dbReference type="EMBL" id="QXIT01000039">
    <property type="protein sequence ID" value="RIE09880.1"/>
    <property type="molecule type" value="Genomic_DNA"/>
</dbReference>
<keyword evidence="7" id="KW-0472">Membrane</keyword>
<dbReference type="Proteomes" id="UP000266260">
    <property type="component" value="Unassembled WGS sequence"/>
</dbReference>
<dbReference type="GO" id="GO:0009003">
    <property type="term" value="F:signal peptidase activity"/>
    <property type="evidence" value="ECO:0007669"/>
    <property type="project" value="UniProtKB-EC"/>
</dbReference>
<reference evidence="9 10" key="1">
    <citation type="submission" date="2018-09" db="EMBL/GenBank/DDBJ databases">
        <title>Discovery and Ecogenomic Context for Candidatus Cryosericales, a Global Caldiserica Order Active in Thawing Permafrost.</title>
        <authorList>
            <person name="Martinez M.A."/>
            <person name="Woodcroft B.J."/>
            <person name="Ignacio Espinoza J.C."/>
            <person name="Zayed A."/>
            <person name="Singleton C.M."/>
            <person name="Boyd J."/>
            <person name="Li Y.-F."/>
            <person name="Purvine S."/>
            <person name="Maughan H."/>
            <person name="Hodgkins S.B."/>
            <person name="Anderson D."/>
            <person name="Sederholm M."/>
            <person name="Temperton B."/>
            <person name="Saleska S.R."/>
            <person name="Tyson G.W."/>
            <person name="Rich V.I."/>
        </authorList>
    </citation>
    <scope>NUCLEOTIDE SEQUENCE [LARGE SCALE GENOMIC DNA]</scope>
    <source>
        <strain evidence="9 10">SMC6</strain>
    </source>
</reference>
<comment type="catalytic activity">
    <reaction evidence="1 7">
        <text>Cleavage of hydrophobic, N-terminal signal or leader sequences from secreted and periplasmic proteins.</text>
        <dbReference type="EC" id="3.4.21.89"/>
    </reaction>
</comment>
<dbReference type="RefSeq" id="WP_119175427.1">
    <property type="nucleotide sequence ID" value="NZ_QXIT01000039.1"/>
</dbReference>
<dbReference type="PROSITE" id="PS00761">
    <property type="entry name" value="SPASE_I_3"/>
    <property type="match status" value="1"/>
</dbReference>
<feature type="transmembrane region" description="Helical" evidence="7">
    <location>
        <begin position="12"/>
        <end position="30"/>
    </location>
</feature>
<organism evidence="9 10">
    <name type="scientific">Candidatus Cryosericum odellii</name>
    <dbReference type="NCBI Taxonomy" id="2290917"/>
    <lineage>
        <taxon>Bacteria</taxon>
        <taxon>Pseudomonadati</taxon>
        <taxon>Caldisericota/Cryosericota group</taxon>
        <taxon>Candidatus Cryosericota</taxon>
        <taxon>Candidatus Cryosericia</taxon>
        <taxon>Candidatus Cryosericales</taxon>
        <taxon>Candidatus Cryosericaceae</taxon>
        <taxon>Candidatus Cryosericum</taxon>
    </lineage>
</organism>
<dbReference type="PANTHER" id="PTHR43390">
    <property type="entry name" value="SIGNAL PEPTIDASE I"/>
    <property type="match status" value="1"/>
</dbReference>
<keyword evidence="10" id="KW-1185">Reference proteome</keyword>
<dbReference type="AlphaFoldDB" id="A0A398D5U7"/>
<dbReference type="InterPro" id="IPR019758">
    <property type="entry name" value="Pept_S26A_signal_pept_1_CS"/>
</dbReference>
<protein>
    <recommendedName>
        <fullName evidence="4 7">Signal peptidase I</fullName>
        <ecNumber evidence="3 7">3.4.21.89</ecNumber>
    </recommendedName>
</protein>
<evidence type="ECO:0000313" key="9">
    <source>
        <dbReference type="EMBL" id="RIE09880.1"/>
    </source>
</evidence>
<feature type="domain" description="Peptidase S26" evidence="8">
    <location>
        <begin position="9"/>
        <end position="163"/>
    </location>
</feature>
<dbReference type="SUPFAM" id="SSF51306">
    <property type="entry name" value="LexA/Signal peptidase"/>
    <property type="match status" value="1"/>
</dbReference>
<evidence type="ECO:0000256" key="4">
    <source>
        <dbReference type="ARBA" id="ARBA00019232"/>
    </source>
</evidence>
<keyword evidence="7" id="KW-1133">Transmembrane helix</keyword>
<accession>A0A398D5U7</accession>
<dbReference type="CDD" id="cd06530">
    <property type="entry name" value="S26_SPase_I"/>
    <property type="match status" value="1"/>
</dbReference>